<proteinExistence type="predicted"/>
<dbReference type="RefSeq" id="WP_204404402.1">
    <property type="nucleotide sequence ID" value="NZ_JAFBEE010000031.1"/>
</dbReference>
<evidence type="ECO:0000313" key="1">
    <source>
        <dbReference type="EMBL" id="MBM7616311.1"/>
    </source>
</evidence>
<dbReference type="Proteomes" id="UP001314796">
    <property type="component" value="Unassembled WGS sequence"/>
</dbReference>
<accession>A0ABS2NU15</accession>
<protein>
    <submittedName>
        <fullName evidence="1">Uncharacterized protein</fullName>
    </submittedName>
</protein>
<keyword evidence="2" id="KW-1185">Reference proteome</keyword>
<gene>
    <name evidence="1" type="ORF">JOC73_002893</name>
</gene>
<organism evidence="1 2">
    <name type="scientific">Alkaliphilus hydrothermalis</name>
    <dbReference type="NCBI Taxonomy" id="1482730"/>
    <lineage>
        <taxon>Bacteria</taxon>
        <taxon>Bacillati</taxon>
        <taxon>Bacillota</taxon>
        <taxon>Clostridia</taxon>
        <taxon>Peptostreptococcales</taxon>
        <taxon>Natronincolaceae</taxon>
        <taxon>Alkaliphilus</taxon>
    </lineage>
</organism>
<comment type="caution">
    <text evidence="1">The sequence shown here is derived from an EMBL/GenBank/DDBJ whole genome shotgun (WGS) entry which is preliminary data.</text>
</comment>
<name>A0ABS2NU15_9FIRM</name>
<dbReference type="EMBL" id="JAFBEE010000031">
    <property type="protein sequence ID" value="MBM7616311.1"/>
    <property type="molecule type" value="Genomic_DNA"/>
</dbReference>
<reference evidence="1 2" key="1">
    <citation type="submission" date="2021-01" db="EMBL/GenBank/DDBJ databases">
        <title>Genomic Encyclopedia of Type Strains, Phase IV (KMG-IV): sequencing the most valuable type-strain genomes for metagenomic binning, comparative biology and taxonomic classification.</title>
        <authorList>
            <person name="Goeker M."/>
        </authorList>
    </citation>
    <scope>NUCLEOTIDE SEQUENCE [LARGE SCALE GENOMIC DNA]</scope>
    <source>
        <strain evidence="1 2">DSM 25890</strain>
    </source>
</reference>
<sequence length="46" mass="5430">MEDKYKLNITSIQYKNNDKATKDFVSLIVSYIINHNLIKKDGIDER</sequence>
<evidence type="ECO:0000313" key="2">
    <source>
        <dbReference type="Proteomes" id="UP001314796"/>
    </source>
</evidence>